<comment type="caution">
    <text evidence="4">The sequence shown here is derived from an EMBL/GenBank/DDBJ whole genome shotgun (WGS) entry which is preliminary data.</text>
</comment>
<evidence type="ECO:0000256" key="1">
    <source>
        <dbReference type="ARBA" id="ARBA00022857"/>
    </source>
</evidence>
<dbReference type="SUPFAM" id="SSF50129">
    <property type="entry name" value="GroES-like"/>
    <property type="match status" value="1"/>
</dbReference>
<dbReference type="InterPro" id="IPR011032">
    <property type="entry name" value="GroES-like_sf"/>
</dbReference>
<evidence type="ECO:0000259" key="3">
    <source>
        <dbReference type="SMART" id="SM00829"/>
    </source>
</evidence>
<dbReference type="SUPFAM" id="SSF51735">
    <property type="entry name" value="NAD(P)-binding Rossmann-fold domains"/>
    <property type="match status" value="1"/>
</dbReference>
<dbReference type="GO" id="GO:0016651">
    <property type="term" value="F:oxidoreductase activity, acting on NAD(P)H"/>
    <property type="evidence" value="ECO:0007669"/>
    <property type="project" value="TreeGrafter"/>
</dbReference>
<dbReference type="InterPro" id="IPR013154">
    <property type="entry name" value="ADH-like_N"/>
</dbReference>
<dbReference type="RefSeq" id="WP_141642165.1">
    <property type="nucleotide sequence ID" value="NZ_VIFM01000028.1"/>
</dbReference>
<accession>A0A540X4L4</accession>
<dbReference type="CDD" id="cd08241">
    <property type="entry name" value="QOR1"/>
    <property type="match status" value="1"/>
</dbReference>
<evidence type="ECO:0000313" key="5">
    <source>
        <dbReference type="Proteomes" id="UP000315369"/>
    </source>
</evidence>
<keyword evidence="5" id="KW-1185">Reference proteome</keyword>
<dbReference type="Gene3D" id="3.40.50.720">
    <property type="entry name" value="NAD(P)-binding Rossmann-like Domain"/>
    <property type="match status" value="1"/>
</dbReference>
<dbReference type="Gene3D" id="3.90.180.10">
    <property type="entry name" value="Medium-chain alcohol dehydrogenases, catalytic domain"/>
    <property type="match status" value="1"/>
</dbReference>
<dbReference type="InterPro" id="IPR020843">
    <property type="entry name" value="ER"/>
</dbReference>
<dbReference type="Proteomes" id="UP000315369">
    <property type="component" value="Unassembled WGS sequence"/>
</dbReference>
<gene>
    <name evidence="4" type="ORF">FJV41_09775</name>
</gene>
<reference evidence="4 5" key="1">
    <citation type="submission" date="2019-06" db="EMBL/GenBank/DDBJ databases">
        <authorList>
            <person name="Livingstone P."/>
            <person name="Whitworth D."/>
        </authorList>
    </citation>
    <scope>NUCLEOTIDE SEQUENCE [LARGE SCALE GENOMIC DNA]</scope>
    <source>
        <strain evidence="4 5">AM401</strain>
    </source>
</reference>
<keyword evidence="2" id="KW-0560">Oxidoreductase</keyword>
<feature type="domain" description="Enoyl reductase (ER)" evidence="3">
    <location>
        <begin position="10"/>
        <end position="324"/>
    </location>
</feature>
<dbReference type="Pfam" id="PF00107">
    <property type="entry name" value="ADH_zinc_N"/>
    <property type="match status" value="1"/>
</dbReference>
<name>A0A540X4L4_9BACT</name>
<organism evidence="4 5">
    <name type="scientific">Myxococcus llanfairpwllgwyngyllgogerychwyrndrobwllllantysiliogogogochensis</name>
    <dbReference type="NCBI Taxonomy" id="2590453"/>
    <lineage>
        <taxon>Bacteria</taxon>
        <taxon>Pseudomonadati</taxon>
        <taxon>Myxococcota</taxon>
        <taxon>Myxococcia</taxon>
        <taxon>Myxococcales</taxon>
        <taxon>Cystobacterineae</taxon>
        <taxon>Myxococcaceae</taxon>
        <taxon>Myxococcus</taxon>
    </lineage>
</organism>
<proteinExistence type="predicted"/>
<dbReference type="EMBL" id="VIFM01000028">
    <property type="protein sequence ID" value="TQF16182.1"/>
    <property type="molecule type" value="Genomic_DNA"/>
</dbReference>
<sequence>MRAIRLHKFGGPEELRLDDVPTPTPGEGEVRIRVHAAGLNFTDMGQREGRMPGTPPLPFVPGLEAAGVVDAVGPGVQGLTKGTRVVAVLPNQGAFAGYAIAPTATVLALPDAVSFEQAVCLPAQAPTALLGLREGARLREGESVYIPSAAGGVGTFLVQFAKRMGAARIIGGVSQDAKRDVVLRLGADAVVDTSQPDWPARVREATGGLGADIVFVAGGGELPGRSLQALAFRGRLVLFGAESMFDTQWSREQMTGMLAQNQAIIGFATFTLPFELRQAALREALSLVERGQLQAVIGQTFPLEAVAQAHRAMAERSTTGKVVIRID</sequence>
<dbReference type="OrthoDB" id="9808651at2"/>
<dbReference type="SMART" id="SM00829">
    <property type="entry name" value="PKS_ER"/>
    <property type="match status" value="1"/>
</dbReference>
<dbReference type="GO" id="GO:0070402">
    <property type="term" value="F:NADPH binding"/>
    <property type="evidence" value="ECO:0007669"/>
    <property type="project" value="TreeGrafter"/>
</dbReference>
<dbReference type="Pfam" id="PF08240">
    <property type="entry name" value="ADH_N"/>
    <property type="match status" value="1"/>
</dbReference>
<dbReference type="InterPro" id="IPR013149">
    <property type="entry name" value="ADH-like_C"/>
</dbReference>
<protein>
    <submittedName>
        <fullName evidence="4">NADPH:quinone oxidoreductase family protein</fullName>
    </submittedName>
</protein>
<dbReference type="AlphaFoldDB" id="A0A540X4L4"/>
<dbReference type="InterPro" id="IPR036291">
    <property type="entry name" value="NAD(P)-bd_dom_sf"/>
</dbReference>
<evidence type="ECO:0000256" key="2">
    <source>
        <dbReference type="ARBA" id="ARBA00023002"/>
    </source>
</evidence>
<evidence type="ECO:0000313" key="4">
    <source>
        <dbReference type="EMBL" id="TQF16182.1"/>
    </source>
</evidence>
<dbReference type="PANTHER" id="PTHR48106">
    <property type="entry name" value="QUINONE OXIDOREDUCTASE PIG3-RELATED"/>
    <property type="match status" value="1"/>
</dbReference>
<keyword evidence="1" id="KW-0521">NADP</keyword>